<name>A0A5P1FMB8_ASPOF</name>
<organism evidence="2 3">
    <name type="scientific">Asparagus officinalis</name>
    <name type="common">Garden asparagus</name>
    <dbReference type="NCBI Taxonomy" id="4686"/>
    <lineage>
        <taxon>Eukaryota</taxon>
        <taxon>Viridiplantae</taxon>
        <taxon>Streptophyta</taxon>
        <taxon>Embryophyta</taxon>
        <taxon>Tracheophyta</taxon>
        <taxon>Spermatophyta</taxon>
        <taxon>Magnoliopsida</taxon>
        <taxon>Liliopsida</taxon>
        <taxon>Asparagales</taxon>
        <taxon>Asparagaceae</taxon>
        <taxon>Asparagoideae</taxon>
        <taxon>Asparagus</taxon>
    </lineage>
</organism>
<evidence type="ECO:0000256" key="1">
    <source>
        <dbReference type="SAM" id="MobiDB-lite"/>
    </source>
</evidence>
<dbReference type="Proteomes" id="UP000243459">
    <property type="component" value="Chromosome 2"/>
</dbReference>
<gene>
    <name evidence="2" type="ORF">A4U43_C02F11080</name>
</gene>
<feature type="region of interest" description="Disordered" evidence="1">
    <location>
        <begin position="43"/>
        <end position="89"/>
    </location>
</feature>
<reference evidence="3" key="1">
    <citation type="journal article" date="2017" name="Nat. Commun.">
        <title>The asparagus genome sheds light on the origin and evolution of a young Y chromosome.</title>
        <authorList>
            <person name="Harkess A."/>
            <person name="Zhou J."/>
            <person name="Xu C."/>
            <person name="Bowers J.E."/>
            <person name="Van der Hulst R."/>
            <person name="Ayyampalayam S."/>
            <person name="Mercati F."/>
            <person name="Riccardi P."/>
            <person name="McKain M.R."/>
            <person name="Kakrana A."/>
            <person name="Tang H."/>
            <person name="Ray J."/>
            <person name="Groenendijk J."/>
            <person name="Arikit S."/>
            <person name="Mathioni S.M."/>
            <person name="Nakano M."/>
            <person name="Shan H."/>
            <person name="Telgmann-Rauber A."/>
            <person name="Kanno A."/>
            <person name="Yue Z."/>
            <person name="Chen H."/>
            <person name="Li W."/>
            <person name="Chen Y."/>
            <person name="Xu X."/>
            <person name="Zhang Y."/>
            <person name="Luo S."/>
            <person name="Chen H."/>
            <person name="Gao J."/>
            <person name="Mao Z."/>
            <person name="Pires J.C."/>
            <person name="Luo M."/>
            <person name="Kudrna D."/>
            <person name="Wing R.A."/>
            <person name="Meyers B.C."/>
            <person name="Yi K."/>
            <person name="Kong H."/>
            <person name="Lavrijsen P."/>
            <person name="Sunseri F."/>
            <person name="Falavigna A."/>
            <person name="Ye Y."/>
            <person name="Leebens-Mack J.H."/>
            <person name="Chen G."/>
        </authorList>
    </citation>
    <scope>NUCLEOTIDE SEQUENCE [LARGE SCALE GENOMIC DNA]</scope>
    <source>
        <strain evidence="3">cv. DH0086</strain>
    </source>
</reference>
<protein>
    <submittedName>
        <fullName evidence="2">Uncharacterized protein</fullName>
    </submittedName>
</protein>
<sequence>MGGGRWRFAEGGEPAGKGGGGRGGRAARGPLLLCLRAVELSSRRRRGGRRGGGAGRSTGWQEGSRRSLAWAQAAAAGPEGGAGSAGPARGWVRRAERAWRGCTLAGERQAGEEGLRLNEVDGSERRARGERSEKDEVVGGRDGF</sequence>
<dbReference type="Gramene" id="ONK77821">
    <property type="protein sequence ID" value="ONK77821"/>
    <property type="gene ID" value="A4U43_C02F11080"/>
</dbReference>
<proteinExistence type="predicted"/>
<evidence type="ECO:0000313" key="2">
    <source>
        <dbReference type="EMBL" id="ONK77821.1"/>
    </source>
</evidence>
<feature type="region of interest" description="Disordered" evidence="1">
    <location>
        <begin position="1"/>
        <end position="27"/>
    </location>
</feature>
<feature type="region of interest" description="Disordered" evidence="1">
    <location>
        <begin position="110"/>
        <end position="144"/>
    </location>
</feature>
<evidence type="ECO:0000313" key="3">
    <source>
        <dbReference type="Proteomes" id="UP000243459"/>
    </source>
</evidence>
<dbReference type="AlphaFoldDB" id="A0A5P1FMB8"/>
<keyword evidence="3" id="KW-1185">Reference proteome</keyword>
<dbReference type="EMBL" id="CM007382">
    <property type="protein sequence ID" value="ONK77821.1"/>
    <property type="molecule type" value="Genomic_DNA"/>
</dbReference>
<feature type="compositionally biased region" description="Gly residues" evidence="1">
    <location>
        <begin position="13"/>
        <end position="26"/>
    </location>
</feature>
<accession>A0A5P1FMB8</accession>